<dbReference type="SUPFAM" id="SSF56968">
    <property type="entry name" value="Lipovitellin-phosvitin complex, beta-sheet shell regions"/>
    <property type="match status" value="2"/>
</dbReference>
<dbReference type="SUPFAM" id="SSF48431">
    <property type="entry name" value="Lipovitellin-phosvitin complex, superhelical domain"/>
    <property type="match status" value="1"/>
</dbReference>
<dbReference type="GO" id="GO:0050750">
    <property type="term" value="F:low-density lipoprotein particle receptor binding"/>
    <property type="evidence" value="ECO:0007669"/>
    <property type="project" value="TreeGrafter"/>
</dbReference>
<reference evidence="11" key="2">
    <citation type="submission" date="2025-08" db="UniProtKB">
        <authorList>
            <consortium name="Ensembl"/>
        </authorList>
    </citation>
    <scope>IDENTIFICATION</scope>
</reference>
<dbReference type="Gene3D" id="2.30.230.10">
    <property type="entry name" value="Lipovitellin, beta-sheet shell regions, chain A"/>
    <property type="match status" value="1"/>
</dbReference>
<keyword evidence="12" id="KW-1185">Reference proteome</keyword>
<dbReference type="InterPro" id="IPR015255">
    <property type="entry name" value="Vitellinogen_open_b-sht"/>
</dbReference>
<keyword evidence="6" id="KW-0325">Glycoprotein</keyword>
<dbReference type="SMART" id="SM01169">
    <property type="entry name" value="DUF1943"/>
    <property type="match status" value="1"/>
</dbReference>
<name>A0A3Q1CCD1_AMPOC</name>
<evidence type="ECO:0000313" key="11">
    <source>
        <dbReference type="Ensembl" id="ENSAOCP00000023393.2"/>
    </source>
</evidence>
<feature type="domain" description="Vitellogenin" evidence="10">
    <location>
        <begin position="37"/>
        <end position="665"/>
    </location>
</feature>
<keyword evidence="2" id="KW-0813">Transport</keyword>
<dbReference type="InterPro" id="IPR001747">
    <property type="entry name" value="Vitellogenin_N"/>
</dbReference>
<accession>A0A3Q1CCD1</accession>
<dbReference type="GO" id="GO:0030301">
    <property type="term" value="P:cholesterol transport"/>
    <property type="evidence" value="ECO:0007669"/>
    <property type="project" value="TreeGrafter"/>
</dbReference>
<dbReference type="GO" id="GO:0034359">
    <property type="term" value="C:mature chylomicron"/>
    <property type="evidence" value="ECO:0007669"/>
    <property type="project" value="TreeGrafter"/>
</dbReference>
<dbReference type="Proteomes" id="UP001501940">
    <property type="component" value="Chromosome 20"/>
</dbReference>
<dbReference type="GO" id="GO:0042632">
    <property type="term" value="P:cholesterol homeostasis"/>
    <property type="evidence" value="ECO:0007669"/>
    <property type="project" value="TreeGrafter"/>
</dbReference>
<feature type="signal peptide" evidence="9">
    <location>
        <begin position="1"/>
        <end position="18"/>
    </location>
</feature>
<keyword evidence="5" id="KW-0445">Lipid transport</keyword>
<dbReference type="GO" id="GO:0120020">
    <property type="term" value="F:cholesterol transfer activity"/>
    <property type="evidence" value="ECO:0007669"/>
    <property type="project" value="TreeGrafter"/>
</dbReference>
<dbReference type="PROSITE" id="PS51211">
    <property type="entry name" value="VITELLOGENIN"/>
    <property type="match status" value="1"/>
</dbReference>
<evidence type="ECO:0000256" key="8">
    <source>
        <dbReference type="SAM" id="Coils"/>
    </source>
</evidence>
<dbReference type="KEGG" id="aoce:111586299"/>
<keyword evidence="3" id="KW-0964">Secreted</keyword>
<proteinExistence type="predicted"/>
<dbReference type="Ensembl" id="ENSAOCT00000005502.2">
    <property type="protein sequence ID" value="ENSAOCP00000023393.2"/>
    <property type="gene ID" value="ENSAOCG00000009521.2"/>
</dbReference>
<evidence type="ECO:0000256" key="4">
    <source>
        <dbReference type="ARBA" id="ARBA00022729"/>
    </source>
</evidence>
<dbReference type="InterPro" id="IPR011030">
    <property type="entry name" value="Lipovitellin_superhlx_dom"/>
</dbReference>
<keyword evidence="4 9" id="KW-0732">Signal</keyword>
<dbReference type="Gene3D" id="1.25.10.20">
    <property type="entry name" value="Vitellinogen, superhelical"/>
    <property type="match status" value="1"/>
</dbReference>
<dbReference type="GO" id="GO:0034362">
    <property type="term" value="C:low-density lipoprotein particle"/>
    <property type="evidence" value="ECO:0007669"/>
    <property type="project" value="TreeGrafter"/>
</dbReference>
<sequence length="4402" mass="495249">MGYSQLCLLLLLSSYTLAQDSNDNNEQTSTCLLASRFKAYKKYVYQYMAESRNGVVGTANLRNGPKVSCQVEIEVPQICRFIMHTRGCVLSEVSIMDPQGQPVYKQSPGSEAFQAAMEKNALKFSVEEVTNVELYPENDEPVNILNIKRGIISALMVPILEDGQSSFMSTVHGHCLTDYVENARKDIATEVTLSRDLSQCDQFYSRDLSNSPLALLQKLHSPMSKLITSTQKCNYQFDNRGRHITTAMCTEQHIYLPFSHVDNGISSVLTQDLSFQSSKRINNRIFDVNPSQSTPLHFEDPEDKAPVQTKDAVLSTFRDLAALPGTDQGQKRTSLFHKLVSGLRVLRNETLSQTVPEMREISGWLTWQALIQCGTPECTSAILQVIRTIDGVSLEVDALVYGLSLQANPDAARVRDMLSMAQYKQSKAIMYALANTVKKFHEGAVTPVVTDVSKFMETLLNDCSLEIQDYDSEFPPDPAETSFLVLRVVGVMGQAMQAASPDLISSILRCAQKTDIPLSNQKAAIRAFRLMDINDEIRNVLMEVYQDTQSPVEKRLAAYLILMKTPDYTLVRNVVNSLENERNEQLRSFVISHLNNIRNSDEPQMHELREYIDLALKDELSPPNKVFDGMSRNYKINSPLGSIQSNMIFDDRDTLPKEMMLETTLKAFDYNYDIFEVGVEGTGFEPTIDALFGEKGFFPESISRALYMAGDTAQMLRDVLDRTAPQQDRKKRQAPQDHLKAITESFQRLMNDLRFSPTPEATAYLRLLGNEIGYMKTTEMRKLAETLFMYFHIFIRILPGSAFNALMSSTENEVFAHYIFMENAFALPTASGFPLKFSLAGVFAPGAKGGLVPSAMTDLSFMPSVGLEFITQMGVHIPDYVDAGIEMHTNMYHESSLNAKVSINKNQIKLSIPAPTSNTQLFSISNKLLSISSGQTKIVPSLVEDRTDSTNCQPLFTGLNLCTTWRYSNATSMDQAPYYPLTGETKFAMEIQPTGKVSEYTATITDETLREGKKGRHKVETLKLTLRAEGEDSVEATAALKYNRNKNTLSTDVVIPDYDVEAGIKLAVTNGDTDGTKMRGITIDVTNKNIPQLTLVGRTRLDMMRDAMLQLEMGIPSLKTDASVTANLKKDEDVLLDLETVIRLPETTYQHKTSLKYDNDKFEVEVKTDLNSDVQKMIPNLEDHHRKFQQLIDEILDQRVTKTDMKLRHIVTKGIEAGNIWLDKLTASMPYLANLRSKRSVSDLTLPSLPDKLFLQSESLFRYQFNKDRLAISVPLPHGGKKSEELNFPKTLSTPVIDLPEIGLYIPANNYPLPSFIIPPSLDFTVPLLGLAEASTKVSSNFYSWEGSISGGNNTVDVPSYVAQYKAIGQSPFNLLSYKLEGAAMMSGRADDNLKYLLNSSFSHVLVDTSLSVLETLRVSNKLNARANYKFEASSPVGLQASLYYSAQSTSTLDSDEVSGDGTVDGLFKIGSFYTNTSYTQSYNLRPRDQEGRGESTLLFDSPILKFQNMIRGVYANSELNIVSKTSAQKDIFKHIAELKYKDAQLILKCNAVATPMGKSLNNKVELGVSSQMALVRIESQADDDTKRAYSLITGSLDSNGLELNSEGSFIFDTGRGLHKATVRIGRSGLTTSGTNSIQCSPVTLENFFSCAIDNNGASMDSTTKVMADEGRGELIIKSKITGAEASMYGDLTGHAYDAATTNNLNIVLNRGTLTLTGNSKGTFKQMKTENSHTLTLTLWTVKLHSNTNNFICEDIYYKQDTKVDMKPFVLAFDMTNDLRFYDVSLNNEGHIKLEPIKVDLSGSTTGAYGEQHNVKHAYELTYDNMAGTLKCSTSGNVMEAQLSHNCELEVAGLSSTSNCEARINSEPLRFDGTIRTMALPFSLTIDALVNSDGEINLHGKHTGQLYSKLLVKAEPLALAYSHDSRVSTTHKPRRREFSTNLDNKCEGVLTPNEQYLTWNVKSKLNDHTYNQAISTYNHPEKAGFEFSGVMSTDVFSRYKRSVPETQEFRMTGFIKYDKNSDCHIIEIPFIESFPAAFEKLKNTLAQALESLQQFIRNLDINQLITDFRAKLDEIPVQVSDFMREMDLENKVDQVKVKLDYLFNEFAVTMDDLELAMNNFRDNLEYTVTDIATKIKDLILKIEEYVNSGQLADNITNVLSHIGNRVQSFDEKYNIKQSFVKVLDVIEDIIRQINLQKLKDSSAAFLREVDSKYGILETIKEKLSDLKQAIDNFDINVFLQDVKGYLLSIDWVAYLEQLSYKIPSSQIKKVLESMNDVIVNWIDEYEIPDKLNAVYSDFKDLLLKYDLDDIFKDLMDQAVTLVKEFKIEETVQTGVETLKSIKFEFVYDKVMQFLHSLTSQLKATDFKKSIDDLNEHISSMLKSMKEFDYDAFVDETNKKIAELTEYINEQIKTYEIVEKIEAVRDFFREIQSSIFTYLDELKNTKVADALKKLKRVIDTTFYNDIKLKALDMLEDMKQRISDMDVRDEIYIYLQRASESYRNIVAYISTQFDRLMEKIQEVAKSNDVINQIKQAVDGLLKRLKSAEIEVPTFTVPLTDLVIPAFTINLNKLQDISIPSQISLPEFTILNSYTVPAIIIDFDEIKARIVAVIDDMKEFEIQTPDPEDIFGDLKVLYLSELPDLTFPEITLSEIKFPAINIPKLSLNNFEITMLPIPEIKSPGVPSDVCIPVFGKLHGEFKINAPQYSLETTWKLENSTTTLKSPQFTGTITSHAKSPIEPLEYTFEATAQLEAPRMKKLLFTETMKANHIAFSIDHEGSLTLTGSSAEASAKTTTKATTPMYTAELISIMAFTLRNGIYASIDTTYNHNLDIPSIETSSQASMQQIIAATMESGKISVNSETIGNGKWSIQDYSDEGTHKSNAEFNIDFNTAKLTFAGETDCKALKAKQTLTAESVILSHITAEARCEAEVPSVKKSVMVVNGEAHFGDLKVALTASHDAEFTGNLIGSMSNSLEFMTHPFEIVLDVKNKLNSKIFFPLKLTGKVDLQHDYGVVLNSEKQRACWFALARFNQYKYGHNFTAENNEMDIFLLSSASGEANLDFLTVPLSVPQINIPYFEMQTPEVRDFSLWENVGLKTLLTTPQQSFDMNLKLQYHKNPDTHKFELYLEPIYSVISDNANIIRHQFEECRDKVVALLKDSYNQAKSQYIKHKIETSGIPPRIFRVPGYKIPVLNIEVSAFRAEMPAFSYFVPKEVSTPSFKIPALGFSVPSYTLVLPSLRFPVIHVPDTLSEIKLPTFTLPDIQNNVVIPAMGNITCDFSFKSPLITISTNAGLYNQFDIVARFSTSSSSVFDILNVKIDGTTSLTKKRGLKLATTVSLEHNNIEANHECAVSLNKRSMEASVANNAKISLPFLSLELNHELTGNTKTKPNVSSKKKVKYTLNIPLIESVGKGNLEMIWDLEALSSDVSLETSTKGKSDITVMDIWNFAGDLENGATFYLNANGLRTTVTTALNSNINKQAKQKRSSNNVFMFYLKKNLALEVSLRRMFATIDYTSTNNVDFAPISTNGKQNFKGELDFVPLTTLKTTLNIDASQPSSLGDVEVTQSIKLAISSEKQSFTWNGKEQLASLIHVCDLLMSNDESEVRMDLTGSVEGHLAFLRSVKLPVYQKTLWDVLKFDQVTNINKLQFFQISSSIVYMKSMDGYVYTIPSTLFQNGVTFNVPEISIALPSWVKSIPDSISKVDMRFENTYVPDHITLPPEIKFPAFDVPFTTLHVEPFGIDPKNLHIPKVITTKEFEIKLPGLPIMSVPSYNINTEYLQEKMSFLSIKLPQYEVTVSSLTLPKSFTVGERTFSLNDITSQITNFELPTIVIPEQKIEIPEMALHLPSSLFIPAFGALGGTLKVSSPIYNVTTTINLEKQGSDLTTSLNSLCTSTMILLEYDLSATATIRYDNGVINLNGKCNLIHNDVNVKWQHVLAQNLRMKRQASLTDVVEPRHTLNVDIISQTFVDGNFRFASRKDGITASMSSPSSGFLGLQFQRRSPTQLYGKLFSRYLSSPEKDTDVLTAKASLKNSDKLVFQMSWNWEFLHDVIEGTKYRIPAMTDAVLKFINKYHTYHFGFNIQRAGMKMKNTVSNVIERGYHEVPMSFDTLQDLVHSLADQGKDMYRKASDGLMSMNVQDAIDRLVHEAREMIKLIEDKMNALLDEITQFLRDRDHSVPEWKRLSIPEIFQEARSSVSRETDRVIQRFSSLMVKISTYIREVEFTLPRTDVVVNGNEVMDKLKSVYNELRHPMSRELSVIHNRVAHLFQVIIKKAEDFITYLKDKNVDISSEIHAIHAKIVQSSKQHTEEAKRHVAEYKDLLKMRMEEVHKALTMERVYTDTEALISNLQIHLYGGLHEGVDLMRRASQSTAPYITVSNKKADIEIPLPFLWKSFSDWPKQFGQ</sequence>
<dbReference type="CTD" id="566465"/>
<dbReference type="PANTHER" id="PTHR13769">
    <property type="entry name" value="APOLIPOPROTEIN B"/>
    <property type="match status" value="1"/>
</dbReference>
<dbReference type="InterPro" id="IPR009454">
    <property type="entry name" value="Lipid_transpt_open_b-sht"/>
</dbReference>
<dbReference type="RefSeq" id="XP_054862201.1">
    <property type="nucleotide sequence ID" value="XM_055006226.1"/>
</dbReference>
<dbReference type="PANTHER" id="PTHR13769:SF6">
    <property type="entry name" value="APOLIPOPROTEIN B-100"/>
    <property type="match status" value="1"/>
</dbReference>
<reference evidence="11 12" key="1">
    <citation type="submission" date="2022-01" db="EMBL/GenBank/DDBJ databases">
        <title>A chromosome-scale genome assembly of the false clownfish, Amphiprion ocellaris.</title>
        <authorList>
            <person name="Ryu T."/>
        </authorList>
    </citation>
    <scope>NUCLEOTIDE SEQUENCE [LARGE SCALE GENOMIC DNA]</scope>
</reference>
<dbReference type="InterPro" id="IPR052418">
    <property type="entry name" value="Apolipoprotein_B"/>
</dbReference>
<dbReference type="OMA" id="PAFRINI"/>
<protein>
    <recommendedName>
        <fullName evidence="10">Vitellogenin domain-containing protein</fullName>
    </recommendedName>
</protein>
<dbReference type="Gene3D" id="2.20.80.10">
    <property type="entry name" value="Lipovitellin-phosvitin complex, chain A, domain 4"/>
    <property type="match status" value="1"/>
</dbReference>
<evidence type="ECO:0000256" key="5">
    <source>
        <dbReference type="ARBA" id="ARBA00023055"/>
    </source>
</evidence>
<dbReference type="GeneTree" id="ENSGT00590000083139"/>
<feature type="chain" id="PRO_5043792260" description="Vitellogenin domain-containing protein" evidence="9">
    <location>
        <begin position="19"/>
        <end position="4402"/>
    </location>
</feature>
<comment type="subcellular location">
    <subcellularLocation>
        <location evidence="1">Secreted</location>
    </subcellularLocation>
</comment>
<comment type="caution">
    <text evidence="7">Lacks conserved residue(s) required for the propagation of feature annotation.</text>
</comment>
<evidence type="ECO:0000313" key="12">
    <source>
        <dbReference type="Proteomes" id="UP001501940"/>
    </source>
</evidence>
<keyword evidence="8" id="KW-0175">Coiled coil</keyword>
<evidence type="ECO:0000259" key="10">
    <source>
        <dbReference type="PROSITE" id="PS51211"/>
    </source>
</evidence>
<evidence type="ECO:0000256" key="9">
    <source>
        <dbReference type="SAM" id="SignalP"/>
    </source>
</evidence>
<dbReference type="GO" id="GO:0006642">
    <property type="term" value="P:triglyceride mobilization"/>
    <property type="evidence" value="ECO:0007669"/>
    <property type="project" value="TreeGrafter"/>
</dbReference>
<dbReference type="GO" id="GO:0042953">
    <property type="term" value="P:lipoprotein transport"/>
    <property type="evidence" value="ECO:0007669"/>
    <property type="project" value="TreeGrafter"/>
</dbReference>
<organism evidence="11 12">
    <name type="scientific">Amphiprion ocellaris</name>
    <name type="common">Clown anemonefish</name>
    <dbReference type="NCBI Taxonomy" id="80972"/>
    <lineage>
        <taxon>Eukaryota</taxon>
        <taxon>Metazoa</taxon>
        <taxon>Chordata</taxon>
        <taxon>Craniata</taxon>
        <taxon>Vertebrata</taxon>
        <taxon>Euteleostomi</taxon>
        <taxon>Actinopterygii</taxon>
        <taxon>Neopterygii</taxon>
        <taxon>Teleostei</taxon>
        <taxon>Neoteleostei</taxon>
        <taxon>Acanthomorphata</taxon>
        <taxon>Ovalentaria</taxon>
        <taxon>Pomacentridae</taxon>
        <taxon>Amphiprion</taxon>
    </lineage>
</organism>
<evidence type="ECO:0000256" key="7">
    <source>
        <dbReference type="PROSITE-ProRule" id="PRU00557"/>
    </source>
</evidence>
<evidence type="ECO:0000256" key="6">
    <source>
        <dbReference type="ARBA" id="ARBA00023180"/>
    </source>
</evidence>
<dbReference type="SMART" id="SM00638">
    <property type="entry name" value="LPD_N"/>
    <property type="match status" value="1"/>
</dbReference>
<dbReference type="InterPro" id="IPR015816">
    <property type="entry name" value="Vitellinogen_b-sht_N"/>
</dbReference>
<dbReference type="InterPro" id="IPR015819">
    <property type="entry name" value="Lipid_transp_b-sht_shell"/>
</dbReference>
<evidence type="ECO:0000256" key="2">
    <source>
        <dbReference type="ARBA" id="ARBA00022448"/>
    </source>
</evidence>
<evidence type="ECO:0000256" key="1">
    <source>
        <dbReference type="ARBA" id="ARBA00004613"/>
    </source>
</evidence>
<feature type="coiled-coil region" evidence="8">
    <location>
        <begin position="4144"/>
        <end position="4171"/>
    </location>
</feature>
<dbReference type="Pfam" id="PF09172">
    <property type="entry name" value="Vit_open_b-sht"/>
    <property type="match status" value="1"/>
</dbReference>
<dbReference type="GO" id="GO:0034361">
    <property type="term" value="C:very-low-density lipoprotein particle"/>
    <property type="evidence" value="ECO:0007669"/>
    <property type="project" value="TreeGrafter"/>
</dbReference>
<dbReference type="GeneID" id="111586299"/>
<dbReference type="Pfam" id="PF06448">
    <property type="entry name" value="DUF1081"/>
    <property type="match status" value="1"/>
</dbReference>
<evidence type="ECO:0000256" key="3">
    <source>
        <dbReference type="ARBA" id="ARBA00022525"/>
    </source>
</evidence>
<reference evidence="11" key="3">
    <citation type="submission" date="2025-09" db="UniProtKB">
        <authorList>
            <consortium name="Ensembl"/>
        </authorList>
    </citation>
    <scope>IDENTIFICATION</scope>
</reference>
<dbReference type="Pfam" id="PF01347">
    <property type="entry name" value="Vitellogenin_N"/>
    <property type="match status" value="1"/>
</dbReference>